<dbReference type="GO" id="GO:0000162">
    <property type="term" value="P:L-tryptophan biosynthetic process"/>
    <property type="evidence" value="ECO:0007669"/>
    <property type="project" value="TreeGrafter"/>
</dbReference>
<dbReference type="PANTHER" id="PTHR11236">
    <property type="entry name" value="AMINOBENZOATE/ANTHRANILATE SYNTHASE"/>
    <property type="match status" value="1"/>
</dbReference>
<gene>
    <name evidence="3" type="ORF">D3218_17850</name>
</gene>
<dbReference type="SUPFAM" id="SSF56322">
    <property type="entry name" value="ADC synthase"/>
    <property type="match status" value="1"/>
</dbReference>
<name>A0A3A1WGH4_9HYPH</name>
<dbReference type="GO" id="GO:0046820">
    <property type="term" value="F:4-amino-4-deoxychorismate synthase activity"/>
    <property type="evidence" value="ECO:0007669"/>
    <property type="project" value="TreeGrafter"/>
</dbReference>
<dbReference type="InterPro" id="IPR019999">
    <property type="entry name" value="Anth_synth_I-like"/>
</dbReference>
<evidence type="ECO:0000259" key="1">
    <source>
        <dbReference type="Pfam" id="PF00425"/>
    </source>
</evidence>
<dbReference type="InterPro" id="IPR005801">
    <property type="entry name" value="ADC_synthase"/>
</dbReference>
<proteinExistence type="predicted"/>
<reference evidence="4" key="1">
    <citation type="submission" date="2018-09" db="EMBL/GenBank/DDBJ databases">
        <authorList>
            <person name="Tuo L."/>
        </authorList>
    </citation>
    <scope>NUCLEOTIDE SEQUENCE [LARGE SCALE GENOMIC DNA]</scope>
    <source>
        <strain evidence="4">M2BS4Y-1</strain>
    </source>
</reference>
<dbReference type="Gene3D" id="3.60.120.10">
    <property type="entry name" value="Anthranilate synthase"/>
    <property type="match status" value="1"/>
</dbReference>
<sequence length="466" mass="48882">MWHRPIEVPSLPEAAARLRALSGLAWLDSARPHPTNGRWSILAAAPFARFEAGLGGARLAGAPLDGPPFEALDALLARHRVETGERDPPFAGGLLGTIDFEAGHLLERLRPPAGFDPHRPLLGFGLYDTALLFDHAKGSARLVSAGFGPGLDASASPSARRARAQSRLDAFEAALARPADPPAPRPATAPRWISSRDAAAYAADVDRVKALILDGEVYQANLSRRLRAALPPGFDPFALYGRLRAVNPAPFAAYVEEPHRTLASASPELFLRLRGRRVETRPIKGTIRRTPDEAGDRAAAAALLASEKDRAENVMIVDLLRNDLSRVCETDSVAVPELCALESYAGLHHLVSAVTGRLKPGLGVGALIAAAFPGGSITGAPKIRATDIVAAVEGAPRGLYCGSVAALSFCGAADLSIAIRTLEFAGDAVSFGTGGGVTILSEGAAEWEETCTKAARILAAFEPPAA</sequence>
<dbReference type="Pfam" id="PF00425">
    <property type="entry name" value="Chorismate_bind"/>
    <property type="match status" value="1"/>
</dbReference>
<dbReference type="RefSeq" id="WP_119541439.1">
    <property type="nucleotide sequence ID" value="NZ_QYRN01000012.1"/>
</dbReference>
<dbReference type="PRINTS" id="PR00095">
    <property type="entry name" value="ANTSNTHASEI"/>
</dbReference>
<protein>
    <submittedName>
        <fullName evidence="3">Anthranilate synthase component I family protein</fullName>
    </submittedName>
</protein>
<feature type="domain" description="Anthranilate synthase component I N-terminal" evidence="2">
    <location>
        <begin position="13"/>
        <end position="138"/>
    </location>
</feature>
<organism evidence="3 4">
    <name type="scientific">Aureimonas flava</name>
    <dbReference type="NCBI Taxonomy" id="2320271"/>
    <lineage>
        <taxon>Bacteria</taxon>
        <taxon>Pseudomonadati</taxon>
        <taxon>Pseudomonadota</taxon>
        <taxon>Alphaproteobacteria</taxon>
        <taxon>Hyphomicrobiales</taxon>
        <taxon>Aurantimonadaceae</taxon>
        <taxon>Aureimonas</taxon>
    </lineage>
</organism>
<dbReference type="Proteomes" id="UP000265750">
    <property type="component" value="Unassembled WGS sequence"/>
</dbReference>
<dbReference type="PANTHER" id="PTHR11236:SF50">
    <property type="entry name" value="AMINODEOXYCHORISMATE SYNTHASE COMPONENT 1"/>
    <property type="match status" value="1"/>
</dbReference>
<keyword evidence="4" id="KW-1185">Reference proteome</keyword>
<dbReference type="InterPro" id="IPR015890">
    <property type="entry name" value="Chorismate_C"/>
</dbReference>
<dbReference type="Pfam" id="PF04715">
    <property type="entry name" value="Anth_synt_I_N"/>
    <property type="match status" value="1"/>
</dbReference>
<evidence type="ECO:0000313" key="3">
    <source>
        <dbReference type="EMBL" id="RIX97948.1"/>
    </source>
</evidence>
<accession>A0A3A1WGH4</accession>
<dbReference type="InterPro" id="IPR006805">
    <property type="entry name" value="Anth_synth_I_N"/>
</dbReference>
<evidence type="ECO:0000313" key="4">
    <source>
        <dbReference type="Proteomes" id="UP000265750"/>
    </source>
</evidence>
<dbReference type="OrthoDB" id="9803598at2"/>
<evidence type="ECO:0000259" key="2">
    <source>
        <dbReference type="Pfam" id="PF04715"/>
    </source>
</evidence>
<feature type="domain" description="Chorismate-utilising enzyme C-terminal" evidence="1">
    <location>
        <begin position="199"/>
        <end position="453"/>
    </location>
</feature>
<dbReference type="EMBL" id="QYRN01000012">
    <property type="protein sequence ID" value="RIX97948.1"/>
    <property type="molecule type" value="Genomic_DNA"/>
</dbReference>
<dbReference type="AlphaFoldDB" id="A0A3A1WGH4"/>
<comment type="caution">
    <text evidence="3">The sequence shown here is derived from an EMBL/GenBank/DDBJ whole genome shotgun (WGS) entry which is preliminary data.</text>
</comment>